<evidence type="ECO:0000313" key="2">
    <source>
        <dbReference type="Proteomes" id="UP001519460"/>
    </source>
</evidence>
<dbReference type="Proteomes" id="UP001519460">
    <property type="component" value="Unassembled WGS sequence"/>
</dbReference>
<organism evidence="1 2">
    <name type="scientific">Batillaria attramentaria</name>
    <dbReference type="NCBI Taxonomy" id="370345"/>
    <lineage>
        <taxon>Eukaryota</taxon>
        <taxon>Metazoa</taxon>
        <taxon>Spiralia</taxon>
        <taxon>Lophotrochozoa</taxon>
        <taxon>Mollusca</taxon>
        <taxon>Gastropoda</taxon>
        <taxon>Caenogastropoda</taxon>
        <taxon>Sorbeoconcha</taxon>
        <taxon>Cerithioidea</taxon>
        <taxon>Batillariidae</taxon>
        <taxon>Batillaria</taxon>
    </lineage>
</organism>
<accession>A0ABD0JBE1</accession>
<name>A0ABD0JBE1_9CAEN</name>
<feature type="non-terminal residue" evidence="1">
    <location>
        <position position="1"/>
    </location>
</feature>
<dbReference type="AlphaFoldDB" id="A0ABD0JBE1"/>
<gene>
    <name evidence="1" type="ORF">BaRGS_00036620</name>
</gene>
<keyword evidence="2" id="KW-1185">Reference proteome</keyword>
<protein>
    <submittedName>
        <fullName evidence="1">Uncharacterized protein</fullName>
    </submittedName>
</protein>
<sequence>RIVYNNSKLSDRSRWLHRRIENVEDAIKPTGKPRRASTRRVMTSTLWKAATNDKPMKRLAMPCGCLSVDGREPCDRHYRSSLLDVWPSTVIDKVRVSWYKEGEEQAYIEFDGKDSTYLNCSESSPSTYVYRHSSPPYERRFFINRNDSGCPNDEGWSVVLDKADPCDWGNSTEPYPIFLFSKLSTFVNWNNENDVGRADVLAITVKFVEELDIDQTCSPL</sequence>
<dbReference type="EMBL" id="JACVVK020000521">
    <property type="protein sequence ID" value="KAK7468156.1"/>
    <property type="molecule type" value="Genomic_DNA"/>
</dbReference>
<comment type="caution">
    <text evidence="1">The sequence shown here is derived from an EMBL/GenBank/DDBJ whole genome shotgun (WGS) entry which is preliminary data.</text>
</comment>
<proteinExistence type="predicted"/>
<reference evidence="1 2" key="1">
    <citation type="journal article" date="2023" name="Sci. Data">
        <title>Genome assembly of the Korean intertidal mud-creeper Batillaria attramentaria.</title>
        <authorList>
            <person name="Patra A.K."/>
            <person name="Ho P.T."/>
            <person name="Jun S."/>
            <person name="Lee S.J."/>
            <person name="Kim Y."/>
            <person name="Won Y.J."/>
        </authorList>
    </citation>
    <scope>NUCLEOTIDE SEQUENCE [LARGE SCALE GENOMIC DNA]</scope>
    <source>
        <strain evidence="1">Wonlab-2016</strain>
    </source>
</reference>
<evidence type="ECO:0000313" key="1">
    <source>
        <dbReference type="EMBL" id="KAK7468156.1"/>
    </source>
</evidence>